<name>A0A8K0NZV4_LADFU</name>
<dbReference type="PANTHER" id="PTHR47027:SF20">
    <property type="entry name" value="REVERSE TRANSCRIPTASE-LIKE PROTEIN WITH RNA-DIRECTED DNA POLYMERASE DOMAIN"/>
    <property type="match status" value="1"/>
</dbReference>
<evidence type="ECO:0000313" key="2">
    <source>
        <dbReference type="Proteomes" id="UP000792457"/>
    </source>
</evidence>
<sequence length="280" mass="32685">MGLLEPKKQSFGNLASILKKEIQWLKPNRNPTPSSKIYGKQKQLWNLNRVSAPNEAFNFKIYVRTTGFFSSARFIQLDLQGSKQKSEPSHPKGIEIDAEARIKKGEEGSGRCIVLLNVAYKIFTSIPLHQVSVYAEDILEDYRCGFRYGRSTIDYTFTIRQMAEKYYKYNIDFHQAFHCLNRKEMLLSTKSIQHVLITRSVKDLKGMFNNIEDIGERMVLNSKRELQNLMTRNYENARKFTYLKIVLNNENKISDKIIKRISFHERPSMIEFNTFICLGT</sequence>
<protein>
    <recommendedName>
        <fullName evidence="3">Reverse transcriptase domain-containing protein</fullName>
    </recommendedName>
</protein>
<keyword evidence="2" id="KW-1185">Reference proteome</keyword>
<reference evidence="1" key="2">
    <citation type="submission" date="2017-10" db="EMBL/GenBank/DDBJ databases">
        <title>Ladona fulva Genome sequencing and assembly.</title>
        <authorList>
            <person name="Murali S."/>
            <person name="Richards S."/>
            <person name="Bandaranaike D."/>
            <person name="Bellair M."/>
            <person name="Blankenburg K."/>
            <person name="Chao H."/>
            <person name="Dinh H."/>
            <person name="Doddapaneni H."/>
            <person name="Dugan-Rocha S."/>
            <person name="Elkadiri S."/>
            <person name="Gnanaolivu R."/>
            <person name="Hernandez B."/>
            <person name="Skinner E."/>
            <person name="Javaid M."/>
            <person name="Lee S."/>
            <person name="Li M."/>
            <person name="Ming W."/>
            <person name="Munidasa M."/>
            <person name="Muniz J."/>
            <person name="Nguyen L."/>
            <person name="Hughes D."/>
            <person name="Osuji N."/>
            <person name="Pu L.-L."/>
            <person name="Puazo M."/>
            <person name="Qu C."/>
            <person name="Quiroz J."/>
            <person name="Raj R."/>
            <person name="Weissenberger G."/>
            <person name="Xin Y."/>
            <person name="Zou X."/>
            <person name="Han Y."/>
            <person name="Worley K."/>
            <person name="Muzny D."/>
            <person name="Gibbs R."/>
        </authorList>
    </citation>
    <scope>NUCLEOTIDE SEQUENCE</scope>
    <source>
        <strain evidence="1">Sampled in the wild</strain>
    </source>
</reference>
<dbReference type="PANTHER" id="PTHR47027">
    <property type="entry name" value="REVERSE TRANSCRIPTASE DOMAIN-CONTAINING PROTEIN"/>
    <property type="match status" value="1"/>
</dbReference>
<evidence type="ECO:0000313" key="1">
    <source>
        <dbReference type="EMBL" id="KAG8230525.1"/>
    </source>
</evidence>
<accession>A0A8K0NZV4</accession>
<gene>
    <name evidence="1" type="ORF">J437_LFUL011527</name>
</gene>
<dbReference type="EMBL" id="KZ308493">
    <property type="protein sequence ID" value="KAG8230525.1"/>
    <property type="molecule type" value="Genomic_DNA"/>
</dbReference>
<dbReference type="Proteomes" id="UP000792457">
    <property type="component" value="Unassembled WGS sequence"/>
</dbReference>
<dbReference type="AlphaFoldDB" id="A0A8K0NZV4"/>
<proteinExistence type="predicted"/>
<dbReference type="OrthoDB" id="8063529at2759"/>
<organism evidence="1 2">
    <name type="scientific">Ladona fulva</name>
    <name type="common">Scarce chaser dragonfly</name>
    <name type="synonym">Libellula fulva</name>
    <dbReference type="NCBI Taxonomy" id="123851"/>
    <lineage>
        <taxon>Eukaryota</taxon>
        <taxon>Metazoa</taxon>
        <taxon>Ecdysozoa</taxon>
        <taxon>Arthropoda</taxon>
        <taxon>Hexapoda</taxon>
        <taxon>Insecta</taxon>
        <taxon>Pterygota</taxon>
        <taxon>Palaeoptera</taxon>
        <taxon>Odonata</taxon>
        <taxon>Epiprocta</taxon>
        <taxon>Anisoptera</taxon>
        <taxon>Libelluloidea</taxon>
        <taxon>Libellulidae</taxon>
        <taxon>Ladona</taxon>
    </lineage>
</organism>
<evidence type="ECO:0008006" key="3">
    <source>
        <dbReference type="Google" id="ProtNLM"/>
    </source>
</evidence>
<comment type="caution">
    <text evidence="1">The sequence shown here is derived from an EMBL/GenBank/DDBJ whole genome shotgun (WGS) entry which is preliminary data.</text>
</comment>
<reference evidence="1" key="1">
    <citation type="submission" date="2013-04" db="EMBL/GenBank/DDBJ databases">
        <authorList>
            <person name="Qu J."/>
            <person name="Murali S.C."/>
            <person name="Bandaranaike D."/>
            <person name="Bellair M."/>
            <person name="Blankenburg K."/>
            <person name="Chao H."/>
            <person name="Dinh H."/>
            <person name="Doddapaneni H."/>
            <person name="Downs B."/>
            <person name="Dugan-Rocha S."/>
            <person name="Elkadiri S."/>
            <person name="Gnanaolivu R.D."/>
            <person name="Hernandez B."/>
            <person name="Javaid M."/>
            <person name="Jayaseelan J.C."/>
            <person name="Lee S."/>
            <person name="Li M."/>
            <person name="Ming W."/>
            <person name="Munidasa M."/>
            <person name="Muniz J."/>
            <person name="Nguyen L."/>
            <person name="Ongeri F."/>
            <person name="Osuji N."/>
            <person name="Pu L.-L."/>
            <person name="Puazo M."/>
            <person name="Qu C."/>
            <person name="Quiroz J."/>
            <person name="Raj R."/>
            <person name="Weissenberger G."/>
            <person name="Xin Y."/>
            <person name="Zou X."/>
            <person name="Han Y."/>
            <person name="Richards S."/>
            <person name="Worley K."/>
            <person name="Muzny D."/>
            <person name="Gibbs R."/>
        </authorList>
    </citation>
    <scope>NUCLEOTIDE SEQUENCE</scope>
    <source>
        <strain evidence="1">Sampled in the wild</strain>
    </source>
</reference>
<feature type="non-terminal residue" evidence="1">
    <location>
        <position position="280"/>
    </location>
</feature>